<keyword evidence="1" id="KW-0812">Transmembrane</keyword>
<dbReference type="PANTHER" id="PTHR18640">
    <property type="entry name" value="SOLUTE CARRIER FAMILY 10 MEMBER 7"/>
    <property type="match status" value="1"/>
</dbReference>
<feature type="transmembrane region" description="Helical" evidence="1">
    <location>
        <begin position="246"/>
        <end position="264"/>
    </location>
</feature>
<evidence type="ECO:0000313" key="2">
    <source>
        <dbReference type="EMBL" id="CDK24780.1"/>
    </source>
</evidence>
<dbReference type="InterPro" id="IPR038770">
    <property type="entry name" value="Na+/solute_symporter_sf"/>
</dbReference>
<reference evidence="2" key="1">
    <citation type="submission" date="2013-12" db="EMBL/GenBank/DDBJ databases">
        <authorList>
            <person name="Genoscope - CEA"/>
        </authorList>
    </citation>
    <scope>NUCLEOTIDE SEQUENCE</scope>
    <source>
        <strain evidence="2">CBS 1993</strain>
    </source>
</reference>
<dbReference type="Gene3D" id="1.20.1530.20">
    <property type="match status" value="1"/>
</dbReference>
<evidence type="ECO:0000256" key="1">
    <source>
        <dbReference type="SAM" id="Phobius"/>
    </source>
</evidence>
<keyword evidence="3" id="KW-1185">Reference proteome</keyword>
<dbReference type="GeneID" id="34518183"/>
<organism evidence="2 3">
    <name type="scientific">Kuraishia capsulata CBS 1993</name>
    <dbReference type="NCBI Taxonomy" id="1382522"/>
    <lineage>
        <taxon>Eukaryota</taxon>
        <taxon>Fungi</taxon>
        <taxon>Dikarya</taxon>
        <taxon>Ascomycota</taxon>
        <taxon>Saccharomycotina</taxon>
        <taxon>Pichiomycetes</taxon>
        <taxon>Pichiales</taxon>
        <taxon>Pichiaceae</taxon>
        <taxon>Kuraishia</taxon>
    </lineage>
</organism>
<feature type="transmembrane region" description="Helical" evidence="1">
    <location>
        <begin position="204"/>
        <end position="226"/>
    </location>
</feature>
<dbReference type="GO" id="GO:0005886">
    <property type="term" value="C:plasma membrane"/>
    <property type="evidence" value="ECO:0007669"/>
    <property type="project" value="TreeGrafter"/>
</dbReference>
<dbReference type="Proteomes" id="UP000019384">
    <property type="component" value="Unassembled WGS sequence"/>
</dbReference>
<protein>
    <submittedName>
        <fullName evidence="2">Uncharacterized protein</fullName>
    </submittedName>
</protein>
<dbReference type="InterPro" id="IPR016833">
    <property type="entry name" value="Put_Na-Bile_cotransptr"/>
</dbReference>
<sequence>MNAQVLPYQQPNPRSVRLSKIARLIFDIIASQWFFIVLAIFIVLARFFPNFARHGGIIRAEYSIGYGAVAAIFLISGLSLNTKDFMKNLSNWRAHSTVLTFSFLITSSIVYGILTGIKKRYNPNIDEWMLVGLIVTACCPTTVASNVMMTQKASGNDLLTLSEVFIGNILGGFITPALVQLYFGKSSPWAFANPASGSYQTVDIYKSVMKSIGLSVFLPLFVGQVIRNIFPAKVIWFHKTFKLSKVSNFLLILIMFSSFSTAFYQHSFTSVPAASIIFTAFFCAGIYLFFTAICFAYSRPTWLLTLFPQTNEQGLDRRPRVYRFLYKSLRPFYYSRKDTVAVMLCGPAKTASLGVSLVTAQYGSQNPNLGKLLIPLVLYQSEQVLMAGLLVFFMKRWIENDPDLVESDPGTPAETAEAGDSTWIEQLSQLPIRPLKKAHATDGVPV</sequence>
<dbReference type="AlphaFoldDB" id="W6MSL5"/>
<dbReference type="EMBL" id="HG793125">
    <property type="protein sequence ID" value="CDK24780.1"/>
    <property type="molecule type" value="Genomic_DNA"/>
</dbReference>
<gene>
    <name evidence="2" type="ORF">KUCA_T00000746001</name>
</gene>
<feature type="transmembrane region" description="Helical" evidence="1">
    <location>
        <begin position="21"/>
        <end position="44"/>
    </location>
</feature>
<keyword evidence="1" id="KW-1133">Transmembrane helix</keyword>
<keyword evidence="1" id="KW-0472">Membrane</keyword>
<feature type="transmembrane region" description="Helical" evidence="1">
    <location>
        <begin position="161"/>
        <end position="184"/>
    </location>
</feature>
<feature type="transmembrane region" description="Helical" evidence="1">
    <location>
        <begin position="340"/>
        <end position="360"/>
    </location>
</feature>
<feature type="transmembrane region" description="Helical" evidence="1">
    <location>
        <begin position="129"/>
        <end position="149"/>
    </location>
</feature>
<dbReference type="HOGENOM" id="CLU_039013_3_0_1"/>
<feature type="transmembrane region" description="Helical" evidence="1">
    <location>
        <begin position="64"/>
        <end position="82"/>
    </location>
</feature>
<evidence type="ECO:0000313" key="3">
    <source>
        <dbReference type="Proteomes" id="UP000019384"/>
    </source>
</evidence>
<proteinExistence type="predicted"/>
<feature type="transmembrane region" description="Helical" evidence="1">
    <location>
        <begin position="94"/>
        <end position="117"/>
    </location>
</feature>
<accession>W6MSL5</accession>
<dbReference type="Pfam" id="PF13593">
    <property type="entry name" value="SBF_like"/>
    <property type="match status" value="1"/>
</dbReference>
<reference evidence="2" key="2">
    <citation type="submission" date="2014-02" db="EMBL/GenBank/DDBJ databases">
        <title>Complete DNA sequence of /Kuraishia capsulata/ illustrates novel genomic features among budding yeasts (/Saccharomycotina/).</title>
        <authorList>
            <person name="Morales L."/>
            <person name="Noel B."/>
            <person name="Porcel B."/>
            <person name="Marcet-Houben M."/>
            <person name="Hullo M-F."/>
            <person name="Sacerdot C."/>
            <person name="Tekaia F."/>
            <person name="Leh-Louis V."/>
            <person name="Despons L."/>
            <person name="Khanna V."/>
            <person name="Aury J-M."/>
            <person name="Barbe V."/>
            <person name="Couloux A."/>
            <person name="Labadie K."/>
            <person name="Pelletier E."/>
            <person name="Souciet J-L."/>
            <person name="Boekhout T."/>
            <person name="Gabaldon T."/>
            <person name="Wincker P."/>
            <person name="Dujon B."/>
        </authorList>
    </citation>
    <scope>NUCLEOTIDE SEQUENCE</scope>
    <source>
        <strain evidence="2">CBS 1993</strain>
    </source>
</reference>
<feature type="transmembrane region" description="Helical" evidence="1">
    <location>
        <begin position="276"/>
        <end position="297"/>
    </location>
</feature>
<dbReference type="OrthoDB" id="188035at2759"/>
<feature type="transmembrane region" description="Helical" evidence="1">
    <location>
        <begin position="372"/>
        <end position="393"/>
    </location>
</feature>
<dbReference type="RefSeq" id="XP_022456795.1">
    <property type="nucleotide sequence ID" value="XM_022605314.1"/>
</dbReference>
<name>W6MSL5_9ASCO</name>
<dbReference type="PANTHER" id="PTHR18640:SF5">
    <property type="entry name" value="SODIUM_BILE ACID COTRANSPORTER 7"/>
    <property type="match status" value="1"/>
</dbReference>